<reference evidence="1 2" key="1">
    <citation type="submission" date="2012-04" db="EMBL/GenBank/DDBJ databases">
        <title>Complete genome of Rhodanobacter sp. 2APBS1.</title>
        <authorList>
            <consortium name="US DOE Joint Genome Institute"/>
            <person name="Huntemann M."/>
            <person name="Wei C.-L."/>
            <person name="Han J."/>
            <person name="Detter J.C."/>
            <person name="Han C."/>
            <person name="Tapia R."/>
            <person name="Munk A.C.C."/>
            <person name="Chen A."/>
            <person name="Krypides N."/>
            <person name="Mavromatis K."/>
            <person name="Markowitz V."/>
            <person name="Szeto E."/>
            <person name="Ivanova N."/>
            <person name="Mikhailova N."/>
            <person name="Ovchinnikova G."/>
            <person name="Pagani I."/>
            <person name="Pati A."/>
            <person name="Goodwin L."/>
            <person name="Peters L."/>
            <person name="Pitluck S."/>
            <person name="Woyke T."/>
            <person name="Prakash O."/>
            <person name="Elkins J."/>
            <person name="Brown S."/>
            <person name="Palumbo A."/>
            <person name="Hemme C."/>
            <person name="Zhou J."/>
            <person name="Watson D."/>
            <person name="Jardine P."/>
            <person name="Kostka J."/>
            <person name="Green S."/>
        </authorList>
    </citation>
    <scope>NUCLEOTIDE SEQUENCE [LARGE SCALE GENOMIC DNA]</scope>
    <source>
        <strain evidence="1 2">2APBS1</strain>
    </source>
</reference>
<name>M4NG36_9GAMM</name>
<evidence type="ECO:0000313" key="2">
    <source>
        <dbReference type="Proteomes" id="UP000011859"/>
    </source>
</evidence>
<dbReference type="STRING" id="666685.R2APBS1_1908"/>
<evidence type="ECO:0000313" key="1">
    <source>
        <dbReference type="EMBL" id="AGG89032.1"/>
    </source>
</evidence>
<gene>
    <name evidence="1" type="ORF">R2APBS1_1908</name>
</gene>
<dbReference type="GeneID" id="72428642"/>
<proteinExistence type="predicted"/>
<protein>
    <submittedName>
        <fullName evidence="1">Uncharacterized protein</fullName>
    </submittedName>
</protein>
<dbReference type="Proteomes" id="UP000011859">
    <property type="component" value="Chromosome"/>
</dbReference>
<sequence>MRNGTIRLDLYERNAREAVANAIRRQEEQNVRRELERHLRDPHCGEFLASFEMSRRFTEH</sequence>
<dbReference type="RefSeq" id="WP_015447757.1">
    <property type="nucleotide sequence ID" value="NC_020541.1"/>
</dbReference>
<dbReference type="KEGG" id="rhd:R2APBS1_1908"/>
<organism evidence="1 2">
    <name type="scientific">Rhodanobacter denitrificans</name>
    <dbReference type="NCBI Taxonomy" id="666685"/>
    <lineage>
        <taxon>Bacteria</taxon>
        <taxon>Pseudomonadati</taxon>
        <taxon>Pseudomonadota</taxon>
        <taxon>Gammaproteobacteria</taxon>
        <taxon>Lysobacterales</taxon>
        <taxon>Rhodanobacteraceae</taxon>
        <taxon>Rhodanobacter</taxon>
    </lineage>
</organism>
<dbReference type="HOGENOM" id="CLU_2938710_0_0_6"/>
<keyword evidence="2" id="KW-1185">Reference proteome</keyword>
<accession>M4NG36</accession>
<dbReference type="AlphaFoldDB" id="M4NG36"/>
<dbReference type="EMBL" id="CP003470">
    <property type="protein sequence ID" value="AGG89032.1"/>
    <property type="molecule type" value="Genomic_DNA"/>
</dbReference>